<comment type="similarity">
    <text evidence="1 6">Belongs to the glycosyl hydrolase 43 family.</text>
</comment>
<reference evidence="9 10" key="1">
    <citation type="submission" date="2016-09" db="EMBL/GenBank/DDBJ databases">
        <title>Streptomyces rubrolavendulae MJM4426 Genome sequencing and assembly.</title>
        <authorList>
            <person name="Kim J.-G."/>
        </authorList>
    </citation>
    <scope>NUCLEOTIDE SEQUENCE [LARGE SCALE GENOMIC DNA]</scope>
    <source>
        <strain evidence="9 10">MJM4426</strain>
    </source>
</reference>
<evidence type="ECO:0000256" key="5">
    <source>
        <dbReference type="PIRSR" id="PIRSR606710-2"/>
    </source>
</evidence>
<dbReference type="GO" id="GO:0030246">
    <property type="term" value="F:carbohydrate binding"/>
    <property type="evidence" value="ECO:0007669"/>
    <property type="project" value="InterPro"/>
</dbReference>
<keyword evidence="3 6" id="KW-0326">Glycosidase</keyword>
<feature type="chain" id="PRO_5038902773" evidence="7">
    <location>
        <begin position="33"/>
        <end position="459"/>
    </location>
</feature>
<evidence type="ECO:0000256" key="6">
    <source>
        <dbReference type="RuleBase" id="RU361187"/>
    </source>
</evidence>
<dbReference type="GO" id="GO:0046556">
    <property type="term" value="F:alpha-L-arabinofuranosidase activity"/>
    <property type="evidence" value="ECO:0007669"/>
    <property type="project" value="UniProtKB-EC"/>
</dbReference>
<dbReference type="PROSITE" id="PS51175">
    <property type="entry name" value="CBM6"/>
    <property type="match status" value="1"/>
</dbReference>
<dbReference type="RefSeq" id="WP_069979194.1">
    <property type="nucleotide sequence ID" value="NZ_CP017316.1"/>
</dbReference>
<evidence type="ECO:0000259" key="8">
    <source>
        <dbReference type="PROSITE" id="PS51175"/>
    </source>
</evidence>
<dbReference type="PANTHER" id="PTHR42812:SF5">
    <property type="entry name" value="ENDO-ARABINASE"/>
    <property type="match status" value="1"/>
</dbReference>
<evidence type="ECO:0000313" key="9">
    <source>
        <dbReference type="EMBL" id="AOT62405.1"/>
    </source>
</evidence>
<dbReference type="InterPro" id="IPR051795">
    <property type="entry name" value="Glycosyl_Hydrlase_43"/>
</dbReference>
<dbReference type="InterPro" id="IPR008979">
    <property type="entry name" value="Galactose-bd-like_sf"/>
</dbReference>
<dbReference type="GO" id="GO:0005975">
    <property type="term" value="P:carbohydrate metabolic process"/>
    <property type="evidence" value="ECO:0007669"/>
    <property type="project" value="InterPro"/>
</dbReference>
<dbReference type="PATRIC" id="fig|285473.5.peg.5587"/>
<dbReference type="EMBL" id="CP017316">
    <property type="protein sequence ID" value="AOT62405.1"/>
    <property type="molecule type" value="Genomic_DNA"/>
</dbReference>
<dbReference type="Gene3D" id="2.60.120.260">
    <property type="entry name" value="Galactose-binding domain-like"/>
    <property type="match status" value="1"/>
</dbReference>
<keyword evidence="10" id="KW-1185">Reference proteome</keyword>
<dbReference type="Gene3D" id="2.115.10.20">
    <property type="entry name" value="Glycosyl hydrolase domain, family 43"/>
    <property type="match status" value="1"/>
</dbReference>
<name>A0A1D8GAC0_9ACTN</name>
<accession>A0A1D8GAC0</accession>
<keyword evidence="2 6" id="KW-0378">Hydrolase</keyword>
<gene>
    <name evidence="9" type="ORF">A4G23_05301</name>
</gene>
<evidence type="ECO:0000256" key="4">
    <source>
        <dbReference type="PIRSR" id="PIRSR606710-1"/>
    </source>
</evidence>
<dbReference type="InterPro" id="IPR005084">
    <property type="entry name" value="CBM6"/>
</dbReference>
<dbReference type="PANTHER" id="PTHR42812">
    <property type="entry name" value="BETA-XYLOSIDASE"/>
    <property type="match status" value="1"/>
</dbReference>
<feature type="site" description="Important for catalytic activity, responsible for pKa modulation of the active site Glu and correct orientation of both the proton donor and substrate" evidence="5">
    <location>
        <position position="168"/>
    </location>
</feature>
<dbReference type="Pfam" id="PF04616">
    <property type="entry name" value="Glyco_hydro_43"/>
    <property type="match status" value="1"/>
</dbReference>
<feature type="domain" description="CBM6" evidence="8">
    <location>
        <begin position="334"/>
        <end position="459"/>
    </location>
</feature>
<organism evidence="9 10">
    <name type="scientific">Streptomyces rubrolavendulae</name>
    <dbReference type="NCBI Taxonomy" id="285473"/>
    <lineage>
        <taxon>Bacteria</taxon>
        <taxon>Bacillati</taxon>
        <taxon>Actinomycetota</taxon>
        <taxon>Actinomycetes</taxon>
        <taxon>Kitasatosporales</taxon>
        <taxon>Streptomycetaceae</taxon>
        <taxon>Streptomyces</taxon>
    </lineage>
</organism>
<dbReference type="SUPFAM" id="SSF75005">
    <property type="entry name" value="Arabinanase/levansucrase/invertase"/>
    <property type="match status" value="1"/>
</dbReference>
<dbReference type="InterPro" id="IPR023296">
    <property type="entry name" value="Glyco_hydro_beta-prop_sf"/>
</dbReference>
<feature type="active site" description="Proton acceptor" evidence="4">
    <location>
        <position position="54"/>
    </location>
</feature>
<dbReference type="AlphaFoldDB" id="A0A1D8GAC0"/>
<sequence length="459" mass="48242">MPSRSRPPPRPPLAPRAARLLAALLAALLAVAGPAAAPAGAVAGGPVLDADFPDPDVVEADGTYHAYATSTHGRHVQHAASTDLVRWSVAADDALPVPGAWVAEEPARVWAPEVFDNGAGFTLLYTAHDRASGRQCVGAALAGTPEGPFRPVGDGPLVCPVQDGGAIDAASFTEGGQRYLLWKNDGNCCGLRTWLHLQPVSADGTRTTGPAVRLLTHDLPWEGRVVEAPTLVKRSGRYVLLYSAGHYGGSGYGTGHAVADRLTGPYTKATAPLMSTESFAGAVRGPGGQDVVTGPDGRDRIVFHGWDAGRKRRFLYVADLGWADGHPVVRGSRVRHEAEAARVHRAVVREAAGAHGGRAVGYVDHDDSHVEFRVFAASAGTHTLAVRYGNGSLDAGGSPAAATHELYVNGADVGAVAYPYTGWDHWRTAERPVVLRAGWNTVRLAKGEWYAEVDCVDVG</sequence>
<evidence type="ECO:0000256" key="3">
    <source>
        <dbReference type="ARBA" id="ARBA00023295"/>
    </source>
</evidence>
<dbReference type="CDD" id="cd08999">
    <property type="entry name" value="GH43_ABN-like"/>
    <property type="match status" value="1"/>
</dbReference>
<protein>
    <submittedName>
        <fullName evidence="9">Extracellular exo-alpha-(1-&gt;5)-L-arabinofuranosidase</fullName>
        <ecNumber evidence="9">3.2.1.55</ecNumber>
    </submittedName>
</protein>
<proteinExistence type="inferred from homology"/>
<dbReference type="SUPFAM" id="SSF49785">
    <property type="entry name" value="Galactose-binding domain-like"/>
    <property type="match status" value="1"/>
</dbReference>
<evidence type="ECO:0000313" key="10">
    <source>
        <dbReference type="Proteomes" id="UP000095349"/>
    </source>
</evidence>
<keyword evidence="7" id="KW-0732">Signal</keyword>
<evidence type="ECO:0000256" key="1">
    <source>
        <dbReference type="ARBA" id="ARBA00009865"/>
    </source>
</evidence>
<dbReference type="EC" id="3.2.1.55" evidence="9"/>
<evidence type="ECO:0000256" key="2">
    <source>
        <dbReference type="ARBA" id="ARBA00022801"/>
    </source>
</evidence>
<dbReference type="InterPro" id="IPR006710">
    <property type="entry name" value="Glyco_hydro_43"/>
</dbReference>
<evidence type="ECO:0000256" key="7">
    <source>
        <dbReference type="SAM" id="SignalP"/>
    </source>
</evidence>
<dbReference type="STRING" id="285473.A4G23_05301"/>
<feature type="signal peptide" evidence="7">
    <location>
        <begin position="1"/>
        <end position="32"/>
    </location>
</feature>
<dbReference type="Proteomes" id="UP000095349">
    <property type="component" value="Chromosome"/>
</dbReference>
<feature type="active site" description="Proton donor" evidence="4">
    <location>
        <position position="227"/>
    </location>
</feature>
<dbReference type="KEGG" id="srn:A4G23_05301"/>